<dbReference type="GO" id="GO:1990281">
    <property type="term" value="C:efflux pump complex"/>
    <property type="evidence" value="ECO:0007669"/>
    <property type="project" value="TreeGrafter"/>
</dbReference>
<keyword evidence="4" id="KW-0472">Membrane</keyword>
<reference evidence="8" key="1">
    <citation type="submission" date="2019-02" db="EMBL/GenBank/DDBJ databases">
        <title>Isolation and identification of novel species under the genus Muribaculum.</title>
        <authorList>
            <person name="Miyake S."/>
            <person name="Ding Y."/>
            <person name="Low A."/>
            <person name="Soh M."/>
            <person name="Seedorf H."/>
        </authorList>
    </citation>
    <scope>NUCLEOTIDE SEQUENCE [LARGE SCALE GENOMIC DNA]</scope>
    <source>
        <strain evidence="8">H5</strain>
    </source>
</reference>
<evidence type="ECO:0000256" key="6">
    <source>
        <dbReference type="SAM" id="Coils"/>
    </source>
</evidence>
<dbReference type="Gene3D" id="1.20.1600.10">
    <property type="entry name" value="Outer membrane efflux proteins (OEP)"/>
    <property type="match status" value="1"/>
</dbReference>
<evidence type="ECO:0000256" key="3">
    <source>
        <dbReference type="ARBA" id="ARBA00022692"/>
    </source>
</evidence>
<feature type="coiled-coil region" evidence="6">
    <location>
        <begin position="350"/>
        <end position="377"/>
    </location>
</feature>
<dbReference type="InterPro" id="IPR051906">
    <property type="entry name" value="TolC-like"/>
</dbReference>
<keyword evidence="5" id="KW-0998">Cell outer membrane</keyword>
<dbReference type="EMBL" id="CP039396">
    <property type="protein sequence ID" value="QCD42376.1"/>
    <property type="molecule type" value="Genomic_DNA"/>
</dbReference>
<dbReference type="AlphaFoldDB" id="A0A4P7W304"/>
<dbReference type="KEGG" id="ddb:E7747_08810"/>
<keyword evidence="3" id="KW-0812">Transmembrane</keyword>
<evidence type="ECO:0000256" key="4">
    <source>
        <dbReference type="ARBA" id="ARBA00023136"/>
    </source>
</evidence>
<dbReference type="SUPFAM" id="SSF56954">
    <property type="entry name" value="Outer membrane efflux proteins (OEP)"/>
    <property type="match status" value="1"/>
</dbReference>
<accession>A0A4P7W304</accession>
<protein>
    <submittedName>
        <fullName evidence="7">TolC family protein</fullName>
    </submittedName>
</protein>
<proteinExistence type="predicted"/>
<evidence type="ECO:0000313" key="7">
    <source>
        <dbReference type="EMBL" id="QCD42376.1"/>
    </source>
</evidence>
<dbReference type="GO" id="GO:0015288">
    <property type="term" value="F:porin activity"/>
    <property type="evidence" value="ECO:0007669"/>
    <property type="project" value="TreeGrafter"/>
</dbReference>
<dbReference type="Proteomes" id="UP000297149">
    <property type="component" value="Chromosome"/>
</dbReference>
<evidence type="ECO:0000313" key="8">
    <source>
        <dbReference type="Proteomes" id="UP000297149"/>
    </source>
</evidence>
<gene>
    <name evidence="7" type="ORF">E7747_08810</name>
</gene>
<comment type="subcellular location">
    <subcellularLocation>
        <location evidence="1">Cell outer membrane</location>
    </subcellularLocation>
</comment>
<evidence type="ECO:0000256" key="5">
    <source>
        <dbReference type="ARBA" id="ARBA00023237"/>
    </source>
</evidence>
<keyword evidence="8" id="KW-1185">Reference proteome</keyword>
<dbReference type="GO" id="GO:0015562">
    <property type="term" value="F:efflux transmembrane transporter activity"/>
    <property type="evidence" value="ECO:0007669"/>
    <property type="project" value="InterPro"/>
</dbReference>
<keyword evidence="6" id="KW-0175">Coiled coil</keyword>
<dbReference type="GO" id="GO:0009279">
    <property type="term" value="C:cell outer membrane"/>
    <property type="evidence" value="ECO:0007669"/>
    <property type="project" value="UniProtKB-SubCell"/>
</dbReference>
<organism evidence="7 8">
    <name type="scientific">Duncaniella dubosii</name>
    <dbReference type="NCBI Taxonomy" id="2518971"/>
    <lineage>
        <taxon>Bacteria</taxon>
        <taxon>Pseudomonadati</taxon>
        <taxon>Bacteroidota</taxon>
        <taxon>Bacteroidia</taxon>
        <taxon>Bacteroidales</taxon>
        <taxon>Muribaculaceae</taxon>
        <taxon>Duncaniella</taxon>
    </lineage>
</organism>
<evidence type="ECO:0000256" key="2">
    <source>
        <dbReference type="ARBA" id="ARBA00022452"/>
    </source>
</evidence>
<evidence type="ECO:0000256" key="1">
    <source>
        <dbReference type="ARBA" id="ARBA00004442"/>
    </source>
</evidence>
<sequence>MRASHLTNRSKPICFSFTNNKFQSQMNNLKLAVLVISLSVMVGVRAAETDSILTLEHCIEETLANNAAVRNAANNTKAAVELHREAFTKYFPEVSATGVAFWTHNDVFQYNLLDIIEIGFINKGKMAGVQAMQPVFMGGQIISGNKLAAVGEDVARLRQQQSNDELRLTTESLYWKLVTLKATRCALEAAIATLDTLDNQVKVAVDAGVAMNNDLLKVQLKRNTYRTEMVDLDNGIKLVKMLIGQYMGKGTDWNFDVASTVPEMIPDFPSKLYIPGANALPMTVDYKLLQKNVEAKKLEKRIEIGKNLPQVALGAGWFYHDLLKQNHNFGALMIGVNIPISGWWGGSHAIKRKSLALENARNELEDLGEKLEISMQDKWNNVTAAHRKMEIAKEGVGESTENLRLNRLYYEAGMSTITDVLEAEASHKESIDRYISAYGEFRVACSAYIISTGQTDEDCKKMSNK</sequence>
<keyword evidence="2" id="KW-1134">Transmembrane beta strand</keyword>
<name>A0A4P7W304_9BACT</name>
<dbReference type="PANTHER" id="PTHR30026:SF20">
    <property type="entry name" value="OUTER MEMBRANE PROTEIN TOLC"/>
    <property type="match status" value="1"/>
</dbReference>
<dbReference type="PANTHER" id="PTHR30026">
    <property type="entry name" value="OUTER MEMBRANE PROTEIN TOLC"/>
    <property type="match status" value="1"/>
</dbReference>